<name>A0ABW4EQS8_9PSEU</name>
<evidence type="ECO:0000256" key="3">
    <source>
        <dbReference type="ARBA" id="ARBA00022801"/>
    </source>
</evidence>
<comment type="caution">
    <text evidence="9">The sequence shown here is derived from an EMBL/GenBank/DDBJ whole genome shotgun (WGS) entry which is preliminary data.</text>
</comment>
<keyword evidence="10" id="KW-1185">Reference proteome</keyword>
<comment type="similarity">
    <text evidence="6">Belongs to the peptidase M48 family.</text>
</comment>
<keyword evidence="1 6" id="KW-0645">Protease</keyword>
<dbReference type="InterPro" id="IPR052173">
    <property type="entry name" value="Beta-lactam_resp_regulator"/>
</dbReference>
<keyword evidence="2" id="KW-0479">Metal-binding</keyword>
<feature type="domain" description="Peptidase M48" evidence="8">
    <location>
        <begin position="2"/>
        <end position="38"/>
    </location>
</feature>
<accession>A0ABW4EQS8</accession>
<evidence type="ECO:0000259" key="8">
    <source>
        <dbReference type="Pfam" id="PF01435"/>
    </source>
</evidence>
<keyword evidence="5 6" id="KW-0482">Metalloprotease</keyword>
<dbReference type="Proteomes" id="UP001597114">
    <property type="component" value="Unassembled WGS sequence"/>
</dbReference>
<dbReference type="Gene3D" id="3.30.2010.10">
    <property type="entry name" value="Metalloproteases ('zincins'), catalytic domain"/>
    <property type="match status" value="1"/>
</dbReference>
<evidence type="ECO:0000313" key="9">
    <source>
        <dbReference type="EMBL" id="MFD1517362.1"/>
    </source>
</evidence>
<keyword evidence="4 6" id="KW-0862">Zinc</keyword>
<keyword evidence="7" id="KW-1133">Transmembrane helix</keyword>
<dbReference type="RefSeq" id="WP_344722718.1">
    <property type="nucleotide sequence ID" value="NZ_BAAAUS010000013.1"/>
</dbReference>
<dbReference type="EMBL" id="JBHUCO010000008">
    <property type="protein sequence ID" value="MFD1517362.1"/>
    <property type="molecule type" value="Genomic_DNA"/>
</dbReference>
<sequence>MITRSALDALNASQLAAVMAHERAHLTGRHHQLLAFTAALARILPGSRLFTEGAREVARLAELAADDVAARRHGRDSVVDALLSLCAPGVSVPNPLPVPGLGAAKAGVADRVERLLFPPNPARARLAQTAAMAALLLGPAALATLIFTQAPMCAAVLIW</sequence>
<dbReference type="PANTHER" id="PTHR34978:SF3">
    <property type="entry name" value="SLR0241 PROTEIN"/>
    <property type="match status" value="1"/>
</dbReference>
<dbReference type="PANTHER" id="PTHR34978">
    <property type="entry name" value="POSSIBLE SENSOR-TRANSDUCER PROTEIN BLAR"/>
    <property type="match status" value="1"/>
</dbReference>
<evidence type="ECO:0000313" key="10">
    <source>
        <dbReference type="Proteomes" id="UP001597114"/>
    </source>
</evidence>
<comment type="cofactor">
    <cofactor evidence="6">
        <name>Zn(2+)</name>
        <dbReference type="ChEBI" id="CHEBI:29105"/>
    </cofactor>
    <text evidence="6">Binds 1 zinc ion per subunit.</text>
</comment>
<evidence type="ECO:0000256" key="6">
    <source>
        <dbReference type="RuleBase" id="RU003983"/>
    </source>
</evidence>
<feature type="transmembrane region" description="Helical" evidence="7">
    <location>
        <begin position="133"/>
        <end position="158"/>
    </location>
</feature>
<evidence type="ECO:0000256" key="2">
    <source>
        <dbReference type="ARBA" id="ARBA00022723"/>
    </source>
</evidence>
<dbReference type="CDD" id="cd07326">
    <property type="entry name" value="M56_BlaR1_MecR1_like"/>
    <property type="match status" value="1"/>
</dbReference>
<evidence type="ECO:0000256" key="4">
    <source>
        <dbReference type="ARBA" id="ARBA00022833"/>
    </source>
</evidence>
<keyword evidence="3 6" id="KW-0378">Hydrolase</keyword>
<gene>
    <name evidence="9" type="ORF">ACFSJD_07690</name>
</gene>
<reference evidence="10" key="1">
    <citation type="journal article" date="2019" name="Int. J. Syst. Evol. Microbiol.">
        <title>The Global Catalogue of Microorganisms (GCM) 10K type strain sequencing project: providing services to taxonomists for standard genome sequencing and annotation.</title>
        <authorList>
            <consortium name="The Broad Institute Genomics Platform"/>
            <consortium name="The Broad Institute Genome Sequencing Center for Infectious Disease"/>
            <person name="Wu L."/>
            <person name="Ma J."/>
        </authorList>
    </citation>
    <scope>NUCLEOTIDE SEQUENCE [LARGE SCALE GENOMIC DNA]</scope>
    <source>
        <strain evidence="10">CCM 7043</strain>
    </source>
</reference>
<organism evidence="9 10">
    <name type="scientific">Pseudonocardia yunnanensis</name>
    <dbReference type="NCBI Taxonomy" id="58107"/>
    <lineage>
        <taxon>Bacteria</taxon>
        <taxon>Bacillati</taxon>
        <taxon>Actinomycetota</taxon>
        <taxon>Actinomycetes</taxon>
        <taxon>Pseudonocardiales</taxon>
        <taxon>Pseudonocardiaceae</taxon>
        <taxon>Pseudonocardia</taxon>
    </lineage>
</organism>
<evidence type="ECO:0000256" key="5">
    <source>
        <dbReference type="ARBA" id="ARBA00023049"/>
    </source>
</evidence>
<proteinExistence type="inferred from homology"/>
<protein>
    <submittedName>
        <fullName evidence="9">M56 family metallopeptidase</fullName>
    </submittedName>
</protein>
<keyword evidence="7" id="KW-0812">Transmembrane</keyword>
<evidence type="ECO:0000256" key="7">
    <source>
        <dbReference type="SAM" id="Phobius"/>
    </source>
</evidence>
<dbReference type="InterPro" id="IPR001915">
    <property type="entry name" value="Peptidase_M48"/>
</dbReference>
<evidence type="ECO:0000256" key="1">
    <source>
        <dbReference type="ARBA" id="ARBA00022670"/>
    </source>
</evidence>
<dbReference type="Pfam" id="PF01435">
    <property type="entry name" value="Peptidase_M48"/>
    <property type="match status" value="1"/>
</dbReference>
<keyword evidence="7" id="KW-0472">Membrane</keyword>